<dbReference type="SUPFAM" id="SSF54060">
    <property type="entry name" value="His-Me finger endonucleases"/>
    <property type="match status" value="1"/>
</dbReference>
<organism evidence="3 4">
    <name type="scientific">Phyllosticta citrichinensis</name>
    <dbReference type="NCBI Taxonomy" id="1130410"/>
    <lineage>
        <taxon>Eukaryota</taxon>
        <taxon>Fungi</taxon>
        <taxon>Dikarya</taxon>
        <taxon>Ascomycota</taxon>
        <taxon>Pezizomycotina</taxon>
        <taxon>Dothideomycetes</taxon>
        <taxon>Dothideomycetes incertae sedis</taxon>
        <taxon>Botryosphaeriales</taxon>
        <taxon>Phyllostictaceae</taxon>
        <taxon>Phyllosticta</taxon>
    </lineage>
</organism>
<feature type="compositionally biased region" description="Low complexity" evidence="1">
    <location>
        <begin position="218"/>
        <end position="231"/>
    </location>
</feature>
<accession>A0ABR1XP12</accession>
<feature type="compositionally biased region" description="Basic and acidic residues" evidence="1">
    <location>
        <begin position="142"/>
        <end position="163"/>
    </location>
</feature>
<keyword evidence="4" id="KW-1185">Reference proteome</keyword>
<dbReference type="InterPro" id="IPR044925">
    <property type="entry name" value="His-Me_finger_sf"/>
</dbReference>
<dbReference type="InterPro" id="IPR044930">
    <property type="entry name" value="Homing_endonuclease_His-Me"/>
</dbReference>
<gene>
    <name evidence="3" type="ORF">IWX90DRAFT_416947</name>
</gene>
<evidence type="ECO:0000256" key="1">
    <source>
        <dbReference type="SAM" id="MobiDB-lite"/>
    </source>
</evidence>
<dbReference type="EMBL" id="JBBWUH010000007">
    <property type="protein sequence ID" value="KAK8161950.1"/>
    <property type="molecule type" value="Genomic_DNA"/>
</dbReference>
<feature type="domain" description="Zinc-binding loop region of homing endonuclease" evidence="2">
    <location>
        <begin position="423"/>
        <end position="456"/>
    </location>
</feature>
<evidence type="ECO:0000313" key="4">
    <source>
        <dbReference type="Proteomes" id="UP001456524"/>
    </source>
</evidence>
<dbReference type="InterPro" id="IPR008704">
    <property type="entry name" value="Endonuclease_Zinc-binding_loop"/>
</dbReference>
<proteinExistence type="predicted"/>
<dbReference type="Gene3D" id="3.90.75.10">
    <property type="entry name" value="Homing Intron 3 (I-ppo) Encoded Endonuclease, Chain A"/>
    <property type="match status" value="1"/>
</dbReference>
<dbReference type="Proteomes" id="UP001456524">
    <property type="component" value="Unassembled WGS sequence"/>
</dbReference>
<feature type="region of interest" description="Disordered" evidence="1">
    <location>
        <begin position="190"/>
        <end position="255"/>
    </location>
</feature>
<protein>
    <recommendedName>
        <fullName evidence="2">Zinc-binding loop region of homing endonuclease domain-containing protein</fullName>
    </recommendedName>
</protein>
<comment type="caution">
    <text evidence="3">The sequence shown here is derived from an EMBL/GenBank/DDBJ whole genome shotgun (WGS) entry which is preliminary data.</text>
</comment>
<name>A0ABR1XP12_9PEZI</name>
<dbReference type="Pfam" id="PF05551">
    <property type="entry name" value="zf-His_Me_endon"/>
    <property type="match status" value="1"/>
</dbReference>
<evidence type="ECO:0000313" key="3">
    <source>
        <dbReference type="EMBL" id="KAK8161950.1"/>
    </source>
</evidence>
<sequence>MTARWMQTYMYLLERKWVGCTCPLYTQRRAHPTKCPPQPPLHLFPTALISSFSSLNLNHNQALVHRCRTSICSLPSFISYDKSLRFRTLDPPLIPQHVRVCFRRKRLSGAKTGEEAERVGKVLIGMEDAQARVPPSKRQKSVKTEEAKDTKLKREGDNSETARPRVSFAPQNIIDLTADDDDPITNQVVTANENKAVENTAAASQNTDTIRDQSACAQRRQTGQQTRSTRASNRRSATRPVLELPQPNTTPPGDQQVLIDWNMVFVDDEDSIYKNAVSAVGDPRGSQHFSLESKAMLNNVPSKHRAKGRYSERACLVGIIADWDNGEMIRSCQAAAKMWLSKFVGHLHHWDPVNGGTILDRTRQHHRYFERWSSLHDDSCRRDGRPEYQAPPIRLRQIHIDLVIAIGCGLITRTDWASYWLSRLNVSHKCHNVKCITPAHIVLESPAQNSARKSCVAAKIFMCRDPTPPFLIDKVHETYSDSASLRLRCPGASKLNIVRQVREASRCLRFTYLGSGSWALEVLGGVVAMI</sequence>
<evidence type="ECO:0000259" key="2">
    <source>
        <dbReference type="Pfam" id="PF05551"/>
    </source>
</evidence>
<feature type="region of interest" description="Disordered" evidence="1">
    <location>
        <begin position="126"/>
        <end position="171"/>
    </location>
</feature>
<reference evidence="3 4" key="1">
    <citation type="journal article" date="2022" name="G3 (Bethesda)">
        <title>Enemy or ally: a genomic approach to elucidate the lifestyle of Phyllosticta citrichinaensis.</title>
        <authorList>
            <person name="Buijs V.A."/>
            <person name="Groenewald J.Z."/>
            <person name="Haridas S."/>
            <person name="LaButti K.M."/>
            <person name="Lipzen A."/>
            <person name="Martin F.M."/>
            <person name="Barry K."/>
            <person name="Grigoriev I.V."/>
            <person name="Crous P.W."/>
            <person name="Seidl M.F."/>
        </authorList>
    </citation>
    <scope>NUCLEOTIDE SEQUENCE [LARGE SCALE GENOMIC DNA]</scope>
    <source>
        <strain evidence="3 4">CBS 129764</strain>
    </source>
</reference>